<dbReference type="PROSITE" id="PS50011">
    <property type="entry name" value="PROTEIN_KINASE_DOM"/>
    <property type="match status" value="1"/>
</dbReference>
<dbReference type="AlphaFoldDB" id="A0A1Y1YHD7"/>
<dbReference type="GO" id="GO:0004674">
    <property type="term" value="F:protein serine/threonine kinase activity"/>
    <property type="evidence" value="ECO:0007669"/>
    <property type="project" value="TreeGrafter"/>
</dbReference>
<proteinExistence type="predicted"/>
<dbReference type="PANTHER" id="PTHR44167:SF24">
    <property type="entry name" value="SERINE_THREONINE-PROTEIN KINASE CHK2"/>
    <property type="match status" value="1"/>
</dbReference>
<sequence length="1076" mass="121374">MFTEAARDLRESLLQFAKTAWSSDSEDPEEEVKKRKPASREGKLTTKRAKPAGENAKPANELRKPVPKSEKQTEEERVQIRAVAETCYEEGQYEEEEKLYRELIKPLQRANGRMKPIIDWPGSLNSSEEIQPAVKDWKAFVGILWSQKKYDEAEQIERDLVDVTEGFYNLRETYTTSSEDAAALWILSNSCKSELADTLRFRSGFEEVKDLTDKWFIEYIDTASDGRRDDTFLIFLATILCRISAFTQAEQMMRYLLSDLNQVDAGDAHSALLYLGWALNGLERWDEAEQALVEAAEFQDEGGDSKLLRKRQLTVTLWHQKRYDQAESECRSVLALCETALAADDDDNDSEKDDDNDDDDDDSISTQDAEEVRTSTLKLLVDILDSKEKSGKPVQMLPAHDRSSSNKPLIHDREQDFVHIETPNRTLAQDVNQTANSNTPQTLSNLDGLSGRIDPTSNSTDTVKAFSSNNPFRSRVKLDTPESSTDIAIASSPNVGKTWTSNSTGILQRFSCNDPFGLGLDMGVLTPDESPDFTMGSILNRTASAPTPTCSLSTAALDCEQDTWSLLEKRPHITSSTDLATRSTPSIPTIASSLGGSPTTQFPWHMPPSPLSPDTIPSLHWDTSSGNSTPATVPNLSGPSNYKSPLQTIMSLPQNVNNIGQTAARQLTALLEERMKSNPFTDAQIARASELLRRSEPAYSRVPRTYIVFRLIDCHHLIDKVIGQGFSDFQFPVSERSMPPCLSPRQGIAFLETQKFVLTSSLRMEQGFHEHFSTEGEVPLQTIELLGAGSYSEVHKVESLTTIQVYARKRVQRDMFYASSKQREMVVHIQREIQTLKRLQHHHVVKMIGSYTDPKFIGLLMSPAADQDLRTYLDTTQRSSHNELRHFFGCLAYALKYLHDQDVRHKDIKPENVLVHRGNVLLTDFGLSFDFSEVSRSTTRGKPNGWTRRYCAPEVADHDERNRSSDIWSLGIVFLEMVATLKGFKIEDMRRYFREHGAFIEYVDLNYSVLPDYMELLRNGGLESDNFMLDKIHWMLQFKKEDRFNASQLAGSIVGGERPEGAPRFCGFCCSVSHGQ</sequence>
<evidence type="ECO:0000259" key="5">
    <source>
        <dbReference type="PROSITE" id="PS50011"/>
    </source>
</evidence>
<dbReference type="PANTHER" id="PTHR44167">
    <property type="entry name" value="OVARIAN-SPECIFIC SERINE/THREONINE-PROTEIN KINASE LOK-RELATED"/>
    <property type="match status" value="1"/>
</dbReference>
<dbReference type="SUPFAM" id="SSF48452">
    <property type="entry name" value="TPR-like"/>
    <property type="match status" value="1"/>
</dbReference>
<dbReference type="GO" id="GO:0005634">
    <property type="term" value="C:nucleus"/>
    <property type="evidence" value="ECO:0007669"/>
    <property type="project" value="TreeGrafter"/>
</dbReference>
<name>A0A1Y1YHD7_9PLEO</name>
<dbReference type="STRING" id="1231657.A0A1Y1YHD7"/>
<dbReference type="Proteomes" id="UP000193144">
    <property type="component" value="Unassembled WGS sequence"/>
</dbReference>
<feature type="compositionally biased region" description="Polar residues" evidence="4">
    <location>
        <begin position="621"/>
        <end position="642"/>
    </location>
</feature>
<dbReference type="GO" id="GO:0005737">
    <property type="term" value="C:cytoplasm"/>
    <property type="evidence" value="ECO:0007669"/>
    <property type="project" value="TreeGrafter"/>
</dbReference>
<dbReference type="CDD" id="cd00180">
    <property type="entry name" value="PKc"/>
    <property type="match status" value="1"/>
</dbReference>
<feature type="domain" description="Protein kinase" evidence="5">
    <location>
        <begin position="780"/>
        <end position="1065"/>
    </location>
</feature>
<dbReference type="SMART" id="SM00220">
    <property type="entry name" value="S_TKc"/>
    <property type="match status" value="1"/>
</dbReference>
<feature type="binding site" evidence="3">
    <location>
        <position position="809"/>
    </location>
    <ligand>
        <name>ATP</name>
        <dbReference type="ChEBI" id="CHEBI:30616"/>
    </ligand>
</feature>
<dbReference type="InterPro" id="IPR000719">
    <property type="entry name" value="Prot_kinase_dom"/>
</dbReference>
<evidence type="ECO:0000313" key="6">
    <source>
        <dbReference type="EMBL" id="ORX97389.1"/>
    </source>
</evidence>
<comment type="caution">
    <text evidence="6">The sequence shown here is derived from an EMBL/GenBank/DDBJ whole genome shotgun (WGS) entry which is preliminary data.</text>
</comment>
<evidence type="ECO:0000256" key="1">
    <source>
        <dbReference type="ARBA" id="ARBA00022741"/>
    </source>
</evidence>
<dbReference type="PROSITE" id="PS00108">
    <property type="entry name" value="PROTEIN_KINASE_ST"/>
    <property type="match status" value="1"/>
</dbReference>
<evidence type="ECO:0000256" key="3">
    <source>
        <dbReference type="PROSITE-ProRule" id="PRU10141"/>
    </source>
</evidence>
<gene>
    <name evidence="6" type="ORF">BCR34DRAFT_577982</name>
</gene>
<dbReference type="EMBL" id="MCFA01000235">
    <property type="protein sequence ID" value="ORX97389.1"/>
    <property type="molecule type" value="Genomic_DNA"/>
</dbReference>
<accession>A0A1Y1YHD7</accession>
<organism evidence="6 7">
    <name type="scientific">Clohesyomyces aquaticus</name>
    <dbReference type="NCBI Taxonomy" id="1231657"/>
    <lineage>
        <taxon>Eukaryota</taxon>
        <taxon>Fungi</taxon>
        <taxon>Dikarya</taxon>
        <taxon>Ascomycota</taxon>
        <taxon>Pezizomycotina</taxon>
        <taxon>Dothideomycetes</taxon>
        <taxon>Pleosporomycetidae</taxon>
        <taxon>Pleosporales</taxon>
        <taxon>Lindgomycetaceae</taxon>
        <taxon>Clohesyomyces</taxon>
    </lineage>
</organism>
<dbReference type="Gene3D" id="1.10.510.10">
    <property type="entry name" value="Transferase(Phosphotransferase) domain 1"/>
    <property type="match status" value="1"/>
</dbReference>
<keyword evidence="2 3" id="KW-0067">ATP-binding</keyword>
<dbReference type="GO" id="GO:0005524">
    <property type="term" value="F:ATP binding"/>
    <property type="evidence" value="ECO:0007669"/>
    <property type="project" value="UniProtKB-UniRule"/>
</dbReference>
<keyword evidence="7" id="KW-1185">Reference proteome</keyword>
<dbReference type="SUPFAM" id="SSF56112">
    <property type="entry name" value="Protein kinase-like (PK-like)"/>
    <property type="match status" value="1"/>
</dbReference>
<dbReference type="GO" id="GO:0044773">
    <property type="term" value="P:mitotic DNA damage checkpoint signaling"/>
    <property type="evidence" value="ECO:0007669"/>
    <property type="project" value="TreeGrafter"/>
</dbReference>
<protein>
    <recommendedName>
        <fullName evidence="5">Protein kinase domain-containing protein</fullName>
    </recommendedName>
</protein>
<reference evidence="6 7" key="1">
    <citation type="submission" date="2016-07" db="EMBL/GenBank/DDBJ databases">
        <title>Pervasive Adenine N6-methylation of Active Genes in Fungi.</title>
        <authorList>
            <consortium name="DOE Joint Genome Institute"/>
            <person name="Mondo S.J."/>
            <person name="Dannebaum R.O."/>
            <person name="Kuo R.C."/>
            <person name="Labutti K."/>
            <person name="Haridas S."/>
            <person name="Kuo A."/>
            <person name="Salamov A."/>
            <person name="Ahrendt S.R."/>
            <person name="Lipzen A."/>
            <person name="Sullivan W."/>
            <person name="Andreopoulos W.B."/>
            <person name="Clum A."/>
            <person name="Lindquist E."/>
            <person name="Daum C."/>
            <person name="Ramamoorthy G.K."/>
            <person name="Gryganskyi A."/>
            <person name="Culley D."/>
            <person name="Magnuson J.K."/>
            <person name="James T.Y."/>
            <person name="O'Malley M.A."/>
            <person name="Stajich J.E."/>
            <person name="Spatafora J.W."/>
            <person name="Visel A."/>
            <person name="Grigoriev I.V."/>
        </authorList>
    </citation>
    <scope>NUCLEOTIDE SEQUENCE [LARGE SCALE GENOMIC DNA]</scope>
    <source>
        <strain evidence="6 7">CBS 115471</strain>
    </source>
</reference>
<dbReference type="InterPro" id="IPR011009">
    <property type="entry name" value="Kinase-like_dom_sf"/>
</dbReference>
<dbReference type="PROSITE" id="PS00107">
    <property type="entry name" value="PROTEIN_KINASE_ATP"/>
    <property type="match status" value="1"/>
</dbReference>
<keyword evidence="1 3" id="KW-0547">Nucleotide-binding</keyword>
<feature type="compositionally biased region" description="Basic and acidic residues" evidence="4">
    <location>
        <begin position="60"/>
        <end position="77"/>
    </location>
</feature>
<dbReference type="OrthoDB" id="4062651at2759"/>
<dbReference type="InterPro" id="IPR008271">
    <property type="entry name" value="Ser/Thr_kinase_AS"/>
</dbReference>
<feature type="compositionally biased region" description="Acidic residues" evidence="4">
    <location>
        <begin position="343"/>
        <end position="363"/>
    </location>
</feature>
<feature type="region of interest" description="Disordered" evidence="4">
    <location>
        <begin position="18"/>
        <end position="77"/>
    </location>
</feature>
<evidence type="ECO:0000256" key="2">
    <source>
        <dbReference type="ARBA" id="ARBA00022840"/>
    </source>
</evidence>
<feature type="region of interest" description="Disordered" evidence="4">
    <location>
        <begin position="617"/>
        <end position="642"/>
    </location>
</feature>
<dbReference type="Pfam" id="PF00069">
    <property type="entry name" value="Pkinase"/>
    <property type="match status" value="1"/>
</dbReference>
<feature type="region of interest" description="Disordered" evidence="4">
    <location>
        <begin position="342"/>
        <end position="371"/>
    </location>
</feature>
<evidence type="ECO:0000256" key="4">
    <source>
        <dbReference type="SAM" id="MobiDB-lite"/>
    </source>
</evidence>
<dbReference type="Gene3D" id="1.25.40.10">
    <property type="entry name" value="Tetratricopeptide repeat domain"/>
    <property type="match status" value="1"/>
</dbReference>
<dbReference type="InterPro" id="IPR017441">
    <property type="entry name" value="Protein_kinase_ATP_BS"/>
</dbReference>
<dbReference type="InterPro" id="IPR011990">
    <property type="entry name" value="TPR-like_helical_dom_sf"/>
</dbReference>
<evidence type="ECO:0000313" key="7">
    <source>
        <dbReference type="Proteomes" id="UP000193144"/>
    </source>
</evidence>